<evidence type="ECO:0000256" key="3">
    <source>
        <dbReference type="ARBA" id="ARBA00022694"/>
    </source>
</evidence>
<accession>V2YI61</accession>
<evidence type="ECO:0000313" key="8">
    <source>
        <dbReference type="EMBL" id="ESK91384.1"/>
    </source>
</evidence>
<dbReference type="NCBIfam" id="TIGR02432">
    <property type="entry name" value="lysidine_TilS_N"/>
    <property type="match status" value="1"/>
</dbReference>
<dbReference type="STRING" id="1381753.V2YI61"/>
<comment type="catalytic activity">
    <reaction evidence="6">
        <text>cytidine(34) in tRNA(Ile2) + L-lysine + ATP = lysidine(34) in tRNA(Ile2) + AMP + diphosphate + H(+)</text>
        <dbReference type="Rhea" id="RHEA:43744"/>
        <dbReference type="Rhea" id="RHEA-COMP:10625"/>
        <dbReference type="Rhea" id="RHEA-COMP:10670"/>
        <dbReference type="ChEBI" id="CHEBI:15378"/>
        <dbReference type="ChEBI" id="CHEBI:30616"/>
        <dbReference type="ChEBI" id="CHEBI:32551"/>
        <dbReference type="ChEBI" id="CHEBI:33019"/>
        <dbReference type="ChEBI" id="CHEBI:82748"/>
        <dbReference type="ChEBI" id="CHEBI:83665"/>
        <dbReference type="ChEBI" id="CHEBI:456215"/>
        <dbReference type="EC" id="6.3.4.19"/>
    </reaction>
</comment>
<protein>
    <recommendedName>
        <fullName evidence="1">tRNA(Ile)-lysidine synthetase</fullName>
        <ecNumber evidence="1">6.3.4.19</ecNumber>
    </recommendedName>
</protein>
<keyword evidence="4" id="KW-0547">Nucleotide-binding</keyword>
<name>V2YI61_MONRO</name>
<dbReference type="GO" id="GO:0005524">
    <property type="term" value="F:ATP binding"/>
    <property type="evidence" value="ECO:0007669"/>
    <property type="project" value="UniProtKB-KW"/>
</dbReference>
<dbReference type="InterPro" id="IPR011063">
    <property type="entry name" value="TilS/TtcA_N"/>
</dbReference>
<dbReference type="InterPro" id="IPR014729">
    <property type="entry name" value="Rossmann-like_a/b/a_fold"/>
</dbReference>
<dbReference type="GO" id="GO:0032267">
    <property type="term" value="F:tRNA(Ile)-lysidine synthase activity"/>
    <property type="evidence" value="ECO:0007669"/>
    <property type="project" value="UniProtKB-EC"/>
</dbReference>
<keyword evidence="9" id="KW-1185">Reference proteome</keyword>
<dbReference type="SUPFAM" id="SSF52402">
    <property type="entry name" value="Adenine nucleotide alpha hydrolases-like"/>
    <property type="match status" value="1"/>
</dbReference>
<dbReference type="CDD" id="cd01992">
    <property type="entry name" value="TilS_N"/>
    <property type="match status" value="1"/>
</dbReference>
<evidence type="ECO:0000256" key="6">
    <source>
        <dbReference type="ARBA" id="ARBA00048539"/>
    </source>
</evidence>
<dbReference type="InterPro" id="IPR012795">
    <property type="entry name" value="tRNA_Ile_lys_synt_N"/>
</dbReference>
<dbReference type="InterPro" id="IPR012094">
    <property type="entry name" value="tRNA_Ile_lys_synt"/>
</dbReference>
<proteinExistence type="inferred from homology"/>
<dbReference type="EC" id="6.3.4.19" evidence="1"/>
<feature type="domain" description="tRNA(Ile)-lysidine/2-thiocytidine synthase N-terminal" evidence="7">
    <location>
        <begin position="36"/>
        <end position="250"/>
    </location>
</feature>
<sequence>MQSWNAVKRRVASISKDEFSMMFRKARPPRGWPETIAVANSGGPDSTCLLFLVNRHIIENARQTDLPRRIVSLHVDHGLQDASQTMALQCSKVAQSLGVEHHTLKIPWSQNGLPPLPTTDHPTLEYSARIGRYRTLFEGLRKTKANALTMGHHLNDQVETSLMRIRKGTTEEGAAGMRFVRRWGMGHGAHGVNENPGWSAYDGMRIWVCRPFLEIPKDRLITTCEENQLEYVTDETNFMPHVTIRNAIRKWLTEKGQQSEEDPHKLRLDVLDGKLSSFKSDIASLDLTADFEQLYGAIMSLNNQAGDVDSQVDSILSRCTLRSPAGTFLTTCRGIADIQDMKIQRAVVLRIVRYISFHPWGALRAQLRRRSLSLNQISEKLWNPNPLWPKIPQFCAGGGVQWTPVIIRDSAFRFPPSKATHVSLEHGEIMGWLALRQRPPRPQSPEESSSLRLDITQFLASQLPLNRKIEYLYDCRFLLTFDLENIPPEIRRVITKPERGEGLWLLPWSKWFWPQLVWRRSDGQEIVLHSVATLKTPAGNHEFDDLLHLASKQEIVWRQRHDDLVEAPWVKSEFIRPLSAL</sequence>
<dbReference type="KEGG" id="mrr:Moror_2731"/>
<dbReference type="Pfam" id="PF01171">
    <property type="entry name" value="ATP_bind_3"/>
    <property type="match status" value="1"/>
</dbReference>
<gene>
    <name evidence="8" type="ORF">Moror_2731</name>
</gene>
<keyword evidence="3" id="KW-0819">tRNA processing</keyword>
<dbReference type="HOGENOM" id="CLU_035256_0_0_1"/>
<dbReference type="PANTHER" id="PTHR43033:SF1">
    <property type="entry name" value="TRNA(ILE)-LYSIDINE SYNTHASE-RELATED"/>
    <property type="match status" value="1"/>
</dbReference>
<organism evidence="8 9">
    <name type="scientific">Moniliophthora roreri (strain MCA 2997)</name>
    <name type="common">Cocoa frosty pod rot fungus</name>
    <name type="synonym">Crinipellis roreri</name>
    <dbReference type="NCBI Taxonomy" id="1381753"/>
    <lineage>
        <taxon>Eukaryota</taxon>
        <taxon>Fungi</taxon>
        <taxon>Dikarya</taxon>
        <taxon>Basidiomycota</taxon>
        <taxon>Agaricomycotina</taxon>
        <taxon>Agaricomycetes</taxon>
        <taxon>Agaricomycetidae</taxon>
        <taxon>Agaricales</taxon>
        <taxon>Marasmiineae</taxon>
        <taxon>Marasmiaceae</taxon>
        <taxon>Moniliophthora</taxon>
    </lineage>
</organism>
<dbReference type="PANTHER" id="PTHR43033">
    <property type="entry name" value="TRNA(ILE)-LYSIDINE SYNTHASE-RELATED"/>
    <property type="match status" value="1"/>
</dbReference>
<evidence type="ECO:0000256" key="4">
    <source>
        <dbReference type="ARBA" id="ARBA00022741"/>
    </source>
</evidence>
<evidence type="ECO:0000256" key="1">
    <source>
        <dbReference type="ARBA" id="ARBA00013267"/>
    </source>
</evidence>
<evidence type="ECO:0000313" key="9">
    <source>
        <dbReference type="Proteomes" id="UP000017559"/>
    </source>
</evidence>
<reference evidence="8 9" key="1">
    <citation type="journal article" date="2014" name="BMC Genomics">
        <title>Genome and secretome analysis of the hemibiotrophic fungal pathogen, Moniliophthora roreri, which causes frosty pod rot disease of cacao: mechanisms of the biotrophic and necrotrophic phases.</title>
        <authorList>
            <person name="Meinhardt L.W."/>
            <person name="Costa G.G.L."/>
            <person name="Thomazella D.P.T."/>
            <person name="Teixeira P.J.P.L."/>
            <person name="Carazzolle M.F."/>
            <person name="Schuster S.C."/>
            <person name="Carlson J.E."/>
            <person name="Guiltinan M.J."/>
            <person name="Mieczkowski P."/>
            <person name="Farmer A."/>
            <person name="Ramaraj T."/>
            <person name="Crozier J."/>
            <person name="Davis R.E."/>
            <person name="Shao J."/>
            <person name="Melnick R.L."/>
            <person name="Pereira G.A.G."/>
            <person name="Bailey B.A."/>
        </authorList>
    </citation>
    <scope>NUCLEOTIDE SEQUENCE [LARGE SCALE GENOMIC DNA]</scope>
    <source>
        <strain evidence="8 9">MCA 2997</strain>
    </source>
</reference>
<dbReference type="AlphaFoldDB" id="V2YI61"/>
<dbReference type="OrthoDB" id="434144at2759"/>
<dbReference type="Proteomes" id="UP000017559">
    <property type="component" value="Unassembled WGS sequence"/>
</dbReference>
<evidence type="ECO:0000259" key="7">
    <source>
        <dbReference type="Pfam" id="PF01171"/>
    </source>
</evidence>
<dbReference type="EMBL" id="AWSO01000351">
    <property type="protein sequence ID" value="ESK91384.1"/>
    <property type="molecule type" value="Genomic_DNA"/>
</dbReference>
<keyword evidence="2" id="KW-0436">Ligase</keyword>
<dbReference type="Gene3D" id="3.40.50.620">
    <property type="entry name" value="HUPs"/>
    <property type="match status" value="1"/>
</dbReference>
<evidence type="ECO:0000256" key="2">
    <source>
        <dbReference type="ARBA" id="ARBA00022598"/>
    </source>
</evidence>
<dbReference type="HAMAP" id="MF_01161">
    <property type="entry name" value="tRNA_Ile_lys_synt"/>
    <property type="match status" value="1"/>
</dbReference>
<keyword evidence="5" id="KW-0067">ATP-binding</keyword>
<evidence type="ECO:0000256" key="5">
    <source>
        <dbReference type="ARBA" id="ARBA00022840"/>
    </source>
</evidence>
<comment type="caution">
    <text evidence="8">The sequence shown here is derived from an EMBL/GenBank/DDBJ whole genome shotgun (WGS) entry which is preliminary data.</text>
</comment>
<dbReference type="GO" id="GO:0008033">
    <property type="term" value="P:tRNA processing"/>
    <property type="evidence" value="ECO:0007669"/>
    <property type="project" value="UniProtKB-KW"/>
</dbReference>